<name>A0A0F9DZT3_9ZZZZ</name>
<organism evidence="1">
    <name type="scientific">marine sediment metagenome</name>
    <dbReference type="NCBI Taxonomy" id="412755"/>
    <lineage>
        <taxon>unclassified sequences</taxon>
        <taxon>metagenomes</taxon>
        <taxon>ecological metagenomes</taxon>
    </lineage>
</organism>
<feature type="non-terminal residue" evidence="1">
    <location>
        <position position="33"/>
    </location>
</feature>
<proteinExistence type="predicted"/>
<comment type="caution">
    <text evidence="1">The sequence shown here is derived from an EMBL/GenBank/DDBJ whole genome shotgun (WGS) entry which is preliminary data.</text>
</comment>
<evidence type="ECO:0000313" key="1">
    <source>
        <dbReference type="EMBL" id="KKL17378.1"/>
    </source>
</evidence>
<reference evidence="1" key="1">
    <citation type="journal article" date="2015" name="Nature">
        <title>Complex archaea that bridge the gap between prokaryotes and eukaryotes.</title>
        <authorList>
            <person name="Spang A."/>
            <person name="Saw J.H."/>
            <person name="Jorgensen S.L."/>
            <person name="Zaremba-Niedzwiedzka K."/>
            <person name="Martijn J."/>
            <person name="Lind A.E."/>
            <person name="van Eijk R."/>
            <person name="Schleper C."/>
            <person name="Guy L."/>
            <person name="Ettema T.J."/>
        </authorList>
    </citation>
    <scope>NUCLEOTIDE SEQUENCE</scope>
</reference>
<gene>
    <name evidence="1" type="ORF">LCGC14_2486140</name>
</gene>
<dbReference type="AlphaFoldDB" id="A0A0F9DZT3"/>
<sequence length="33" mass="3895">MSDKKSIHLTPENHEFVRKLAYNKHTTIQNEAN</sequence>
<accession>A0A0F9DZT3</accession>
<protein>
    <submittedName>
        <fullName evidence="1">Uncharacterized protein</fullName>
    </submittedName>
</protein>
<dbReference type="EMBL" id="LAZR01039282">
    <property type="protein sequence ID" value="KKL17378.1"/>
    <property type="molecule type" value="Genomic_DNA"/>
</dbReference>